<feature type="region of interest" description="Disordered" evidence="1">
    <location>
        <begin position="27"/>
        <end position="65"/>
    </location>
</feature>
<dbReference type="Pfam" id="PF14257">
    <property type="entry name" value="DUF4349"/>
    <property type="match status" value="1"/>
</dbReference>
<keyword evidence="2" id="KW-0472">Membrane</keyword>
<feature type="chain" id="PRO_5039577335" evidence="3">
    <location>
        <begin position="23"/>
        <end position="300"/>
    </location>
</feature>
<evidence type="ECO:0000256" key="2">
    <source>
        <dbReference type="SAM" id="Phobius"/>
    </source>
</evidence>
<evidence type="ECO:0000259" key="4">
    <source>
        <dbReference type="Pfam" id="PF14257"/>
    </source>
</evidence>
<dbReference type="Proteomes" id="UP000683575">
    <property type="component" value="Chromosome"/>
</dbReference>
<dbReference type="EMBL" id="CP077062">
    <property type="protein sequence ID" value="QWZ09333.1"/>
    <property type="molecule type" value="Genomic_DNA"/>
</dbReference>
<gene>
    <name evidence="5" type="ORF">KRR39_06010</name>
</gene>
<organism evidence="5 6">
    <name type="scientific">Nocardioides panacis</name>
    <dbReference type="NCBI Taxonomy" id="2849501"/>
    <lineage>
        <taxon>Bacteria</taxon>
        <taxon>Bacillati</taxon>
        <taxon>Actinomycetota</taxon>
        <taxon>Actinomycetes</taxon>
        <taxon>Propionibacteriales</taxon>
        <taxon>Nocardioidaceae</taxon>
        <taxon>Nocardioides</taxon>
    </lineage>
</organism>
<dbReference type="KEGG" id="nps:KRR39_06010"/>
<feature type="signal peptide" evidence="3">
    <location>
        <begin position="1"/>
        <end position="22"/>
    </location>
</feature>
<protein>
    <submittedName>
        <fullName evidence="5">DUF4349 domain-containing protein</fullName>
    </submittedName>
</protein>
<dbReference type="RefSeq" id="WP_216941179.1">
    <property type="nucleotide sequence ID" value="NZ_CP077062.1"/>
</dbReference>
<feature type="transmembrane region" description="Helical" evidence="2">
    <location>
        <begin position="258"/>
        <end position="287"/>
    </location>
</feature>
<feature type="domain" description="DUF4349" evidence="4">
    <location>
        <begin position="73"/>
        <end position="284"/>
    </location>
</feature>
<dbReference type="InterPro" id="IPR025645">
    <property type="entry name" value="DUF4349"/>
</dbReference>
<evidence type="ECO:0000313" key="6">
    <source>
        <dbReference type="Proteomes" id="UP000683575"/>
    </source>
</evidence>
<keyword evidence="6" id="KW-1185">Reference proteome</keyword>
<keyword evidence="3" id="KW-0732">Signal</keyword>
<keyword evidence="2" id="KW-0812">Transmembrane</keyword>
<reference evidence="5" key="1">
    <citation type="submission" date="2021-06" db="EMBL/GenBank/DDBJ databases">
        <title>Complete genome sequence of Nocardioides sp. G188.</title>
        <authorList>
            <person name="Im W.-T."/>
        </authorList>
    </citation>
    <scope>NUCLEOTIDE SEQUENCE</scope>
    <source>
        <strain evidence="5">G188</strain>
    </source>
</reference>
<evidence type="ECO:0000256" key="1">
    <source>
        <dbReference type="SAM" id="MobiDB-lite"/>
    </source>
</evidence>
<proteinExistence type="predicted"/>
<evidence type="ECO:0000313" key="5">
    <source>
        <dbReference type="EMBL" id="QWZ09333.1"/>
    </source>
</evidence>
<keyword evidence="2" id="KW-1133">Transmembrane helix</keyword>
<name>A0A975T1V2_9ACTN</name>
<evidence type="ECO:0000256" key="3">
    <source>
        <dbReference type="SAM" id="SignalP"/>
    </source>
</evidence>
<dbReference type="AlphaFoldDB" id="A0A975T1V2"/>
<accession>A0A975T1V2</accession>
<sequence>MGNRSARRLVAAGALLALGALAGCSGGSGNSDAMSGSGGSVSADRAEPAPATDGEADLKPAPGANRAAVRTPSVIRTAELSITARDLGAVRADVDGLLAAVGGSIGTEQTTHDRKGRVQSSTLVLRVPVDRFAATKKALMGMGRLETSDESAKDVTSQVIDVDERVQTLQNSLDDLQRYQRGARDVKDLLDFEEKITERQAELQSLKAQQAYLDDQTSLATITVHLSTPATYVPPPDALRDAGFLSGLKAGWNALGDAVVVTLTVLGALLPFLLAGALVGVPAWIALRALLRRRTAPDSP</sequence>
<dbReference type="PROSITE" id="PS51257">
    <property type="entry name" value="PROKAR_LIPOPROTEIN"/>
    <property type="match status" value="1"/>
</dbReference>